<gene>
    <name evidence="10" type="ORF">ASZ90_009276</name>
</gene>
<proteinExistence type="inferred from homology"/>
<dbReference type="GO" id="GO:0015667">
    <property type="term" value="F:site-specific DNA-methyltransferase (cytosine-N4-specific) activity"/>
    <property type="evidence" value="ECO:0007669"/>
    <property type="project" value="UniProtKB-EC"/>
</dbReference>
<dbReference type="SUPFAM" id="SSF53335">
    <property type="entry name" value="S-adenosyl-L-methionine-dependent methyltransferases"/>
    <property type="match status" value="1"/>
</dbReference>
<dbReference type="GO" id="GO:0009307">
    <property type="term" value="P:DNA restriction-modification system"/>
    <property type="evidence" value="ECO:0007669"/>
    <property type="project" value="UniProtKB-KW"/>
</dbReference>
<dbReference type="Pfam" id="PF01555">
    <property type="entry name" value="N6_N4_Mtase"/>
    <property type="match status" value="1"/>
</dbReference>
<dbReference type="InterPro" id="IPR002941">
    <property type="entry name" value="DNA_methylase_N4/N6"/>
</dbReference>
<comment type="caution">
    <text evidence="10">The sequence shown here is derived from an EMBL/GenBank/DDBJ whole genome shotgun (WGS) entry which is preliminary data.</text>
</comment>
<dbReference type="PROSITE" id="PS00093">
    <property type="entry name" value="N4_MTASE"/>
    <property type="match status" value="1"/>
</dbReference>
<comment type="similarity">
    <text evidence="1">Belongs to the N(4)/N(6)-methyltransferase family. N(4) subfamily.</text>
</comment>
<dbReference type="GO" id="GO:0003677">
    <property type="term" value="F:DNA binding"/>
    <property type="evidence" value="ECO:0007669"/>
    <property type="project" value="UniProtKB-KW"/>
</dbReference>
<protein>
    <recommendedName>
        <fullName evidence="2">site-specific DNA-methyltransferase (cytosine-N(4)-specific)</fullName>
        <ecNumber evidence="2">2.1.1.113</ecNumber>
    </recommendedName>
</protein>
<name>A0A0W8FJ81_9ZZZZ</name>
<evidence type="ECO:0000256" key="1">
    <source>
        <dbReference type="ARBA" id="ARBA00010203"/>
    </source>
</evidence>
<reference evidence="10" key="1">
    <citation type="journal article" date="2015" name="Proc. Natl. Acad. Sci. U.S.A.">
        <title>Networks of energetic and metabolic interactions define dynamics in microbial communities.</title>
        <authorList>
            <person name="Embree M."/>
            <person name="Liu J.K."/>
            <person name="Al-Bassam M.M."/>
            <person name="Zengler K."/>
        </authorList>
    </citation>
    <scope>NUCLEOTIDE SEQUENCE</scope>
</reference>
<evidence type="ECO:0000256" key="8">
    <source>
        <dbReference type="ARBA" id="ARBA00049120"/>
    </source>
</evidence>
<organism evidence="10">
    <name type="scientific">hydrocarbon metagenome</name>
    <dbReference type="NCBI Taxonomy" id="938273"/>
    <lineage>
        <taxon>unclassified sequences</taxon>
        <taxon>metagenomes</taxon>
        <taxon>ecological metagenomes</taxon>
    </lineage>
</organism>
<dbReference type="EC" id="2.1.1.113" evidence="2"/>
<comment type="catalytic activity">
    <reaction evidence="8">
        <text>a 2'-deoxycytidine in DNA + S-adenosyl-L-methionine = an N(4)-methyl-2'-deoxycytidine in DNA + S-adenosyl-L-homocysteine + H(+)</text>
        <dbReference type="Rhea" id="RHEA:16857"/>
        <dbReference type="Rhea" id="RHEA-COMP:11369"/>
        <dbReference type="Rhea" id="RHEA-COMP:13674"/>
        <dbReference type="ChEBI" id="CHEBI:15378"/>
        <dbReference type="ChEBI" id="CHEBI:57856"/>
        <dbReference type="ChEBI" id="CHEBI:59789"/>
        <dbReference type="ChEBI" id="CHEBI:85452"/>
        <dbReference type="ChEBI" id="CHEBI:137933"/>
        <dbReference type="EC" id="2.1.1.113"/>
    </reaction>
</comment>
<evidence type="ECO:0000256" key="7">
    <source>
        <dbReference type="ARBA" id="ARBA00023125"/>
    </source>
</evidence>
<sequence length="311" mass="35074">MDAEKTPDAEGKQGALIERLEIAGAFSTGARAALYHGDCLAFLETIPDESLQLIVTSPPYNIGKEYEKRLEIDEYLAQQGSVIRECTRALRPEGSICWEVGNYVENGEIVPLDILLYDCFRQNRLKLRNRIIWHFGHGLHCRRRFSGRYESILWFTKGDDYVFDLDAVRIPQKYPGKKHFQGTKAGEYSCNPAGKNPSDVWDIPNVKSNHIEKTCHPCQFPVALAERLVLALTREGDIVFDPFLGVGSTAVAGILNGRRVAGSEIVKKYYDIACERVMLAYEGSLRYRPDRPVYEPPSSLALAKNPFLSEK</sequence>
<dbReference type="AlphaFoldDB" id="A0A0W8FJ81"/>
<dbReference type="InterPro" id="IPR017985">
    <property type="entry name" value="MeTrfase_CN4_CS"/>
</dbReference>
<keyword evidence="7" id="KW-0238">DNA-binding</keyword>
<evidence type="ECO:0000256" key="2">
    <source>
        <dbReference type="ARBA" id="ARBA00012185"/>
    </source>
</evidence>
<dbReference type="InterPro" id="IPR029063">
    <property type="entry name" value="SAM-dependent_MTases_sf"/>
</dbReference>
<keyword evidence="4 10" id="KW-0808">Transferase</keyword>
<keyword evidence="3 10" id="KW-0489">Methyltransferase</keyword>
<evidence type="ECO:0000256" key="5">
    <source>
        <dbReference type="ARBA" id="ARBA00022691"/>
    </source>
</evidence>
<dbReference type="InterPro" id="IPR001091">
    <property type="entry name" value="RM_Methyltransferase"/>
</dbReference>
<dbReference type="PRINTS" id="PR00508">
    <property type="entry name" value="S21N4MTFRASE"/>
</dbReference>
<evidence type="ECO:0000256" key="4">
    <source>
        <dbReference type="ARBA" id="ARBA00022679"/>
    </source>
</evidence>
<evidence type="ECO:0000256" key="6">
    <source>
        <dbReference type="ARBA" id="ARBA00022747"/>
    </source>
</evidence>
<dbReference type="Gene3D" id="3.40.50.150">
    <property type="entry name" value="Vaccinia Virus protein VP39"/>
    <property type="match status" value="1"/>
</dbReference>
<dbReference type="GO" id="GO:0032259">
    <property type="term" value="P:methylation"/>
    <property type="evidence" value="ECO:0007669"/>
    <property type="project" value="UniProtKB-KW"/>
</dbReference>
<evidence type="ECO:0000256" key="3">
    <source>
        <dbReference type="ARBA" id="ARBA00022603"/>
    </source>
</evidence>
<dbReference type="GO" id="GO:0008170">
    <property type="term" value="F:N-methyltransferase activity"/>
    <property type="evidence" value="ECO:0007669"/>
    <property type="project" value="InterPro"/>
</dbReference>
<keyword evidence="5" id="KW-0949">S-adenosyl-L-methionine</keyword>
<evidence type="ECO:0000259" key="9">
    <source>
        <dbReference type="Pfam" id="PF01555"/>
    </source>
</evidence>
<feature type="domain" description="DNA methylase N-4/N-6" evidence="9">
    <location>
        <begin position="52"/>
        <end position="273"/>
    </location>
</feature>
<accession>A0A0W8FJ81</accession>
<evidence type="ECO:0000313" key="10">
    <source>
        <dbReference type="EMBL" id="KUG20973.1"/>
    </source>
</evidence>
<keyword evidence="6" id="KW-0680">Restriction system</keyword>
<dbReference type="EMBL" id="LNQE01001121">
    <property type="protein sequence ID" value="KUG20973.1"/>
    <property type="molecule type" value="Genomic_DNA"/>
</dbReference>